<dbReference type="Proteomes" id="UP001152759">
    <property type="component" value="Chromosome 4"/>
</dbReference>
<protein>
    <submittedName>
        <fullName evidence="1">Uncharacterized protein</fullName>
    </submittedName>
</protein>
<dbReference type="EMBL" id="OU963865">
    <property type="protein sequence ID" value="CAH0388734.1"/>
    <property type="molecule type" value="Genomic_DNA"/>
</dbReference>
<sequence length="162" mass="17633">MAKRSSVTALFSPLVTVERSFIRTFPVDNRGLGAGLNGGMSGAVKLALPLTEAHVPKIMLTCLSTIPAYLGPGASRLDYADYRANSVSNEVIEKEDERDMEGSYRWKRMIITDKRVAVKPAAEPITSSAVADEGATVVPEFSSLFLIPVVWRLSLLLQSYSL</sequence>
<name>A0A9P0AB28_BEMTA</name>
<proteinExistence type="predicted"/>
<accession>A0A9P0AB28</accession>
<gene>
    <name evidence="1" type="ORF">BEMITA_LOCUS7630</name>
</gene>
<dbReference type="AlphaFoldDB" id="A0A9P0AB28"/>
<evidence type="ECO:0000313" key="1">
    <source>
        <dbReference type="EMBL" id="CAH0388734.1"/>
    </source>
</evidence>
<evidence type="ECO:0000313" key="2">
    <source>
        <dbReference type="Proteomes" id="UP001152759"/>
    </source>
</evidence>
<organism evidence="1 2">
    <name type="scientific">Bemisia tabaci</name>
    <name type="common">Sweetpotato whitefly</name>
    <name type="synonym">Aleurodes tabaci</name>
    <dbReference type="NCBI Taxonomy" id="7038"/>
    <lineage>
        <taxon>Eukaryota</taxon>
        <taxon>Metazoa</taxon>
        <taxon>Ecdysozoa</taxon>
        <taxon>Arthropoda</taxon>
        <taxon>Hexapoda</taxon>
        <taxon>Insecta</taxon>
        <taxon>Pterygota</taxon>
        <taxon>Neoptera</taxon>
        <taxon>Paraneoptera</taxon>
        <taxon>Hemiptera</taxon>
        <taxon>Sternorrhyncha</taxon>
        <taxon>Aleyrodoidea</taxon>
        <taxon>Aleyrodidae</taxon>
        <taxon>Aleyrodinae</taxon>
        <taxon>Bemisia</taxon>
    </lineage>
</organism>
<reference evidence="1" key="1">
    <citation type="submission" date="2021-12" db="EMBL/GenBank/DDBJ databases">
        <authorList>
            <person name="King R."/>
        </authorList>
    </citation>
    <scope>NUCLEOTIDE SEQUENCE</scope>
</reference>
<keyword evidence="2" id="KW-1185">Reference proteome</keyword>